<sequence>MDQYLRDFDERDLETYNLTADECNRVYTVYRPPSTCPREFIQSLDNYLTNIQNPSTDFCHILIGDINIDISKPKDDIPIEYLNVLYSHGFSSYINNTTREEN</sequence>
<dbReference type="Proteomes" id="UP001162164">
    <property type="component" value="Unassembled WGS sequence"/>
</dbReference>
<keyword evidence="2" id="KW-1185">Reference proteome</keyword>
<accession>A0ABQ9JTJ4</accession>
<proteinExistence type="predicted"/>
<evidence type="ECO:0000313" key="1">
    <source>
        <dbReference type="EMBL" id="KAJ8981586.1"/>
    </source>
</evidence>
<reference evidence="1" key="1">
    <citation type="journal article" date="2023" name="Insect Mol. Biol.">
        <title>Genome sequencing provides insights into the evolution of gene families encoding plant cell wall-degrading enzymes in longhorned beetles.</title>
        <authorList>
            <person name="Shin N.R."/>
            <person name="Okamura Y."/>
            <person name="Kirsch R."/>
            <person name="Pauchet Y."/>
        </authorList>
    </citation>
    <scope>NUCLEOTIDE SEQUENCE</scope>
    <source>
        <strain evidence="1">MMC_N1</strain>
    </source>
</reference>
<dbReference type="InterPro" id="IPR036691">
    <property type="entry name" value="Endo/exonu/phosph_ase_sf"/>
</dbReference>
<comment type="caution">
    <text evidence="1">The sequence shown here is derived from an EMBL/GenBank/DDBJ whole genome shotgun (WGS) entry which is preliminary data.</text>
</comment>
<name>A0ABQ9JTJ4_9CUCU</name>
<protein>
    <submittedName>
        <fullName evidence="1">Uncharacterized protein</fullName>
    </submittedName>
</protein>
<dbReference type="EMBL" id="JAPWTJ010000176">
    <property type="protein sequence ID" value="KAJ8981586.1"/>
    <property type="molecule type" value="Genomic_DNA"/>
</dbReference>
<gene>
    <name evidence="1" type="ORF">NQ317_002614</name>
</gene>
<dbReference type="Gene3D" id="3.60.10.10">
    <property type="entry name" value="Endonuclease/exonuclease/phosphatase"/>
    <property type="match status" value="1"/>
</dbReference>
<organism evidence="1 2">
    <name type="scientific">Molorchus minor</name>
    <dbReference type="NCBI Taxonomy" id="1323400"/>
    <lineage>
        <taxon>Eukaryota</taxon>
        <taxon>Metazoa</taxon>
        <taxon>Ecdysozoa</taxon>
        <taxon>Arthropoda</taxon>
        <taxon>Hexapoda</taxon>
        <taxon>Insecta</taxon>
        <taxon>Pterygota</taxon>
        <taxon>Neoptera</taxon>
        <taxon>Endopterygota</taxon>
        <taxon>Coleoptera</taxon>
        <taxon>Polyphaga</taxon>
        <taxon>Cucujiformia</taxon>
        <taxon>Chrysomeloidea</taxon>
        <taxon>Cerambycidae</taxon>
        <taxon>Lamiinae</taxon>
        <taxon>Monochamini</taxon>
        <taxon>Molorchus</taxon>
    </lineage>
</organism>
<evidence type="ECO:0000313" key="2">
    <source>
        <dbReference type="Proteomes" id="UP001162164"/>
    </source>
</evidence>